<keyword evidence="1" id="KW-0175">Coiled coil</keyword>
<gene>
    <name evidence="2" type="ORF">PV361_05870</name>
</gene>
<organism evidence="2 3">
    <name type="scientific">Peptoniphilus grossensis</name>
    <dbReference type="NCBI Taxonomy" id="1465756"/>
    <lineage>
        <taxon>Bacteria</taxon>
        <taxon>Bacillati</taxon>
        <taxon>Bacillota</taxon>
        <taxon>Tissierellia</taxon>
        <taxon>Tissierellales</taxon>
        <taxon>Peptoniphilaceae</taxon>
        <taxon>Peptoniphilus</taxon>
    </lineage>
</organism>
<evidence type="ECO:0000313" key="2">
    <source>
        <dbReference type="EMBL" id="MEF3318222.1"/>
    </source>
</evidence>
<dbReference type="EMBL" id="JARBCY010000040">
    <property type="protein sequence ID" value="MEF3318222.1"/>
    <property type="molecule type" value="Genomic_DNA"/>
</dbReference>
<keyword evidence="3" id="KW-1185">Reference proteome</keyword>
<sequence length="51" mass="6347">MRTYDDYKKEILKNDEIRAEYDALEEEYKVMEEKIEFKQNNKSFIHESVKK</sequence>
<dbReference type="RefSeq" id="WP_332087347.1">
    <property type="nucleotide sequence ID" value="NZ_JARBCY010000040.1"/>
</dbReference>
<name>A0ABU7XAC5_9FIRM</name>
<proteinExistence type="predicted"/>
<evidence type="ECO:0000256" key="1">
    <source>
        <dbReference type="SAM" id="Coils"/>
    </source>
</evidence>
<reference evidence="2 3" key="1">
    <citation type="submission" date="2022-11" db="EMBL/GenBank/DDBJ databases">
        <title>The First Case of Preauricular Fistular Abscess Caused by Peptoniphilus grossensis.</title>
        <authorList>
            <person name="Byun J.-H."/>
        </authorList>
    </citation>
    <scope>NUCLEOTIDE SEQUENCE [LARGE SCALE GENOMIC DNA]</scope>
    <source>
        <strain evidence="2 3">GYB008</strain>
    </source>
</reference>
<dbReference type="Proteomes" id="UP001328425">
    <property type="component" value="Unassembled WGS sequence"/>
</dbReference>
<evidence type="ECO:0000313" key="3">
    <source>
        <dbReference type="Proteomes" id="UP001328425"/>
    </source>
</evidence>
<protein>
    <submittedName>
        <fullName evidence="2">Uncharacterized protein</fullName>
    </submittedName>
</protein>
<feature type="coiled-coil region" evidence="1">
    <location>
        <begin position="7"/>
        <end position="41"/>
    </location>
</feature>
<comment type="caution">
    <text evidence="2">The sequence shown here is derived from an EMBL/GenBank/DDBJ whole genome shotgun (WGS) entry which is preliminary data.</text>
</comment>
<accession>A0ABU7XAC5</accession>